<dbReference type="InterPro" id="IPR023875">
    <property type="entry name" value="DNA_repair_put"/>
</dbReference>
<dbReference type="AlphaFoldDB" id="A0A2U2CC90"/>
<evidence type="ECO:0000313" key="4">
    <source>
        <dbReference type="Proteomes" id="UP000244940"/>
    </source>
</evidence>
<proteinExistence type="predicted"/>
<dbReference type="InterPro" id="IPR025404">
    <property type="entry name" value="DUF4130"/>
</dbReference>
<reference evidence="3 4" key="1">
    <citation type="submission" date="2018-05" db="EMBL/GenBank/DDBJ databases">
        <title>Pararhodobacter marina sp. nov., isolated from deep-sea water of the Indian Ocean.</title>
        <authorList>
            <person name="Lai Q.Sr."/>
            <person name="Liu X."/>
            <person name="Shao Z."/>
        </authorList>
    </citation>
    <scope>NUCLEOTIDE SEQUENCE [LARGE SCALE GENOMIC DNA]</scope>
    <source>
        <strain evidence="3 4">CIC4N-9</strain>
    </source>
</reference>
<dbReference type="OrthoDB" id="5290748at2"/>
<protein>
    <recommendedName>
        <fullName evidence="2">DUF4130 domain-containing protein</fullName>
    </recommendedName>
</protein>
<evidence type="ECO:0000256" key="1">
    <source>
        <dbReference type="SAM" id="MobiDB-lite"/>
    </source>
</evidence>
<organism evidence="3 4">
    <name type="scientific">Pararhodobacter marinus</name>
    <dbReference type="NCBI Taxonomy" id="2184063"/>
    <lineage>
        <taxon>Bacteria</taxon>
        <taxon>Pseudomonadati</taxon>
        <taxon>Pseudomonadota</taxon>
        <taxon>Alphaproteobacteria</taxon>
        <taxon>Rhodobacterales</taxon>
        <taxon>Paracoccaceae</taxon>
        <taxon>Pararhodobacter</taxon>
    </lineage>
</organism>
<dbReference type="NCBIfam" id="TIGR03915">
    <property type="entry name" value="SAM_7_link_chp"/>
    <property type="match status" value="1"/>
</dbReference>
<name>A0A2U2CC90_9RHOB</name>
<feature type="domain" description="DUF4130" evidence="2">
    <location>
        <begin position="76"/>
        <end position="234"/>
    </location>
</feature>
<gene>
    <name evidence="3" type="ORF">C4N9_07005</name>
</gene>
<accession>A0A2U2CC90</accession>
<dbReference type="Proteomes" id="UP000244940">
    <property type="component" value="Unassembled WGS sequence"/>
</dbReference>
<comment type="caution">
    <text evidence="3">The sequence shown here is derived from an EMBL/GenBank/DDBJ whole genome shotgun (WGS) entry which is preliminary data.</text>
</comment>
<evidence type="ECO:0000259" key="2">
    <source>
        <dbReference type="Pfam" id="PF13566"/>
    </source>
</evidence>
<feature type="region of interest" description="Disordered" evidence="1">
    <location>
        <begin position="250"/>
        <end position="286"/>
    </location>
</feature>
<dbReference type="RefSeq" id="WP_109532607.1">
    <property type="nucleotide sequence ID" value="NZ_QEYD01000004.1"/>
</dbReference>
<dbReference type="GeneID" id="94364631"/>
<dbReference type="EMBL" id="QEYD01000004">
    <property type="protein sequence ID" value="PWE29493.1"/>
    <property type="molecule type" value="Genomic_DNA"/>
</dbReference>
<dbReference type="Pfam" id="PF13566">
    <property type="entry name" value="DUF4130"/>
    <property type="match status" value="1"/>
</dbReference>
<evidence type="ECO:0000313" key="3">
    <source>
        <dbReference type="EMBL" id="PWE29493.1"/>
    </source>
</evidence>
<feature type="compositionally biased region" description="Basic and acidic residues" evidence="1">
    <location>
        <begin position="274"/>
        <end position="286"/>
    </location>
</feature>
<sequence>MHVVRLAREDDLDGWREAARGLACAGVPADQVLWQVGDASADLFGEATPSFPAGGALSVPKSFMALANRALLHNEPQRWAMLYALLLRVLRQPGLMGDRADPALRRVTMLERQVRRDIHKMRAFVRFRQMQDDDGPRYVAWFEPEHHILRANAGFFTGRFATMRWSILTPLGCLHWDGESLSEGPAASKGDAPSDDPVEAVWQTYYRSIFNPARLMTKAMLSEMPKKYWKNMPETALIPELIAGARGRELEMIERSRPAAAMSPATPEPPSPRPRPDTARRRPADS</sequence>
<keyword evidence="4" id="KW-1185">Reference proteome</keyword>